<evidence type="ECO:0000313" key="2">
    <source>
        <dbReference type="EMBL" id="MCB6183914.1"/>
    </source>
</evidence>
<comment type="caution">
    <text evidence="2">The sequence shown here is derived from an EMBL/GenBank/DDBJ whole genome shotgun (WGS) entry which is preliminary data.</text>
</comment>
<dbReference type="EMBL" id="JAJBZT010000005">
    <property type="protein sequence ID" value="MCB6183914.1"/>
    <property type="molecule type" value="Genomic_DNA"/>
</dbReference>
<gene>
    <name evidence="2" type="ORF">LIN78_10200</name>
</gene>
<protein>
    <recommendedName>
        <fullName evidence="4">Transmembrane protein</fullName>
    </recommendedName>
</protein>
<reference evidence="2" key="1">
    <citation type="submission" date="2021-10" db="EMBL/GenBank/DDBJ databases">
        <title>The complete genome sequence of Leeia sp. TBRC 13508.</title>
        <authorList>
            <person name="Charoenyingcharoen P."/>
            <person name="Yukphan P."/>
        </authorList>
    </citation>
    <scope>NUCLEOTIDE SEQUENCE</scope>
    <source>
        <strain evidence="2">TBRC 13508</strain>
    </source>
</reference>
<evidence type="ECO:0000313" key="3">
    <source>
        <dbReference type="Proteomes" id="UP001165395"/>
    </source>
</evidence>
<feature type="transmembrane region" description="Helical" evidence="1">
    <location>
        <begin position="83"/>
        <end position="104"/>
    </location>
</feature>
<feature type="transmembrane region" description="Helical" evidence="1">
    <location>
        <begin position="146"/>
        <end position="166"/>
    </location>
</feature>
<sequence length="203" mass="22720">MSKKVWLLDLIISILLPWLIYDQLHDRGFSETAALLWSALPPLVWSLVELIWHRRMDIISGVSLLGIVLSIGAMWLGGSPRLILVRESFITGALGVVALATLLLKRPALYYLAKAMVAREGEATAKRFEQQMESTNANVAMRTLTLVWGSAMVFECVLRVCLAFTLPLETVLIVSPVIFYVVMGGLAAWTLLYRKHLRKQVGR</sequence>
<dbReference type="NCBIfam" id="NF041646">
    <property type="entry name" value="VC0807_fam"/>
    <property type="match status" value="1"/>
</dbReference>
<feature type="transmembrane region" description="Helical" evidence="1">
    <location>
        <begin position="58"/>
        <end position="77"/>
    </location>
</feature>
<accession>A0ABS8D6T8</accession>
<keyword evidence="1" id="KW-0472">Membrane</keyword>
<feature type="transmembrane region" description="Helical" evidence="1">
    <location>
        <begin position="172"/>
        <end position="193"/>
    </location>
</feature>
<feature type="transmembrane region" description="Helical" evidence="1">
    <location>
        <begin position="33"/>
        <end position="51"/>
    </location>
</feature>
<keyword evidence="1" id="KW-0812">Transmembrane</keyword>
<keyword evidence="3" id="KW-1185">Reference proteome</keyword>
<dbReference type="Proteomes" id="UP001165395">
    <property type="component" value="Unassembled WGS sequence"/>
</dbReference>
<name>A0ABS8D6T8_9NEIS</name>
<organism evidence="2 3">
    <name type="scientific">Leeia speluncae</name>
    <dbReference type="NCBI Taxonomy" id="2884804"/>
    <lineage>
        <taxon>Bacteria</taxon>
        <taxon>Pseudomonadati</taxon>
        <taxon>Pseudomonadota</taxon>
        <taxon>Betaproteobacteria</taxon>
        <taxon>Neisseriales</taxon>
        <taxon>Leeiaceae</taxon>
        <taxon>Leeia</taxon>
    </lineage>
</organism>
<evidence type="ECO:0000256" key="1">
    <source>
        <dbReference type="SAM" id="Phobius"/>
    </source>
</evidence>
<feature type="transmembrane region" description="Helical" evidence="1">
    <location>
        <begin position="5"/>
        <end position="21"/>
    </location>
</feature>
<proteinExistence type="predicted"/>
<keyword evidence="1" id="KW-1133">Transmembrane helix</keyword>
<dbReference type="RefSeq" id="WP_227180696.1">
    <property type="nucleotide sequence ID" value="NZ_JAJBZT010000005.1"/>
</dbReference>
<evidence type="ECO:0008006" key="4">
    <source>
        <dbReference type="Google" id="ProtNLM"/>
    </source>
</evidence>